<keyword evidence="2" id="KW-1185">Reference proteome</keyword>
<dbReference type="EMBL" id="JARBHB010000002">
    <property type="protein sequence ID" value="KAJ8892301.1"/>
    <property type="molecule type" value="Genomic_DNA"/>
</dbReference>
<name>A0ABQ9I6P1_9NEOP</name>
<protein>
    <submittedName>
        <fullName evidence="1">Uncharacterized protein</fullName>
    </submittedName>
</protein>
<organism evidence="1 2">
    <name type="scientific">Dryococelus australis</name>
    <dbReference type="NCBI Taxonomy" id="614101"/>
    <lineage>
        <taxon>Eukaryota</taxon>
        <taxon>Metazoa</taxon>
        <taxon>Ecdysozoa</taxon>
        <taxon>Arthropoda</taxon>
        <taxon>Hexapoda</taxon>
        <taxon>Insecta</taxon>
        <taxon>Pterygota</taxon>
        <taxon>Neoptera</taxon>
        <taxon>Polyneoptera</taxon>
        <taxon>Phasmatodea</taxon>
        <taxon>Verophasmatodea</taxon>
        <taxon>Anareolatae</taxon>
        <taxon>Phasmatidae</taxon>
        <taxon>Eurycanthinae</taxon>
        <taxon>Dryococelus</taxon>
    </lineage>
</organism>
<accession>A0ABQ9I6P1</accession>
<proteinExistence type="predicted"/>
<dbReference type="Proteomes" id="UP001159363">
    <property type="component" value="Chromosome 2"/>
</dbReference>
<reference evidence="1 2" key="1">
    <citation type="submission" date="2023-02" db="EMBL/GenBank/DDBJ databases">
        <title>LHISI_Scaffold_Assembly.</title>
        <authorList>
            <person name="Stuart O.P."/>
            <person name="Cleave R."/>
            <person name="Magrath M.J.L."/>
            <person name="Mikheyev A.S."/>
        </authorList>
    </citation>
    <scope>NUCLEOTIDE SEQUENCE [LARGE SCALE GENOMIC DNA]</scope>
    <source>
        <strain evidence="1">Daus_M_001</strain>
        <tissue evidence="1">Leg muscle</tissue>
    </source>
</reference>
<evidence type="ECO:0000313" key="1">
    <source>
        <dbReference type="EMBL" id="KAJ8892301.1"/>
    </source>
</evidence>
<gene>
    <name evidence="1" type="ORF">PR048_004881</name>
</gene>
<comment type="caution">
    <text evidence="1">The sequence shown here is derived from an EMBL/GenBank/DDBJ whole genome shotgun (WGS) entry which is preliminary data.</text>
</comment>
<sequence length="115" mass="13177">MDLNFLKKKRAVTSGAISKLFTIFYVHDCDVYVSTWKKYATTPKTRTSMTVVQQMFPHRVISRPSAPSLTRFVCLRFISLGSPGIKSLRLKTSTNRRAENRFSRRNCNCAGRNVL</sequence>
<evidence type="ECO:0000313" key="2">
    <source>
        <dbReference type="Proteomes" id="UP001159363"/>
    </source>
</evidence>